<dbReference type="SUPFAM" id="SSF103088">
    <property type="entry name" value="OmpA-like"/>
    <property type="match status" value="1"/>
</dbReference>
<keyword evidence="1" id="KW-0812">Transmembrane</keyword>
<feature type="domain" description="OmpA-like" evidence="2">
    <location>
        <begin position="180"/>
        <end position="248"/>
    </location>
</feature>
<keyword evidence="1" id="KW-1133">Transmembrane helix</keyword>
<dbReference type="Proteomes" id="UP000254209">
    <property type="component" value="Unassembled WGS sequence"/>
</dbReference>
<organism evidence="3 4">
    <name type="scientific">Alysiella crassa</name>
    <dbReference type="NCBI Taxonomy" id="153491"/>
    <lineage>
        <taxon>Bacteria</taxon>
        <taxon>Pseudomonadati</taxon>
        <taxon>Pseudomonadota</taxon>
        <taxon>Betaproteobacteria</taxon>
        <taxon>Neisseriales</taxon>
        <taxon>Neisseriaceae</taxon>
        <taxon>Alysiella</taxon>
    </lineage>
</organism>
<feature type="transmembrane region" description="Helical" evidence="1">
    <location>
        <begin position="20"/>
        <end position="40"/>
    </location>
</feature>
<dbReference type="OrthoDB" id="8526920at2"/>
<sequence>MNTENNSNSNVTAKGERVGLWVGLGAAALTAIGVVGLAIYTDYKESNGANAAASNAAHIAEQAPSSIPTSEAQAASMAVQMSASQVQGMIAPSDEEPVGVATDVVVPLAVSEVAAVSAPVLPEPTPTTATTIVEIAAPAAPVVAASATSAPSPADTILAKENAIQAESKVVAENGMVRFYFATGKADVTANTLEALKDIVEGAKTGKKVVVLTYSNVESNERLARDRALAVRSVLLAAGIPDSSIEVSNPMQESSDSRRVEVILR</sequence>
<dbReference type="RefSeq" id="WP_051968507.1">
    <property type="nucleotide sequence ID" value="NZ_CP091519.2"/>
</dbReference>
<evidence type="ECO:0000313" key="3">
    <source>
        <dbReference type="EMBL" id="SSY71071.1"/>
    </source>
</evidence>
<dbReference type="STRING" id="1120980.GCA_000745955_01314"/>
<reference evidence="3 4" key="1">
    <citation type="submission" date="2018-06" db="EMBL/GenBank/DDBJ databases">
        <authorList>
            <consortium name="Pathogen Informatics"/>
            <person name="Doyle S."/>
        </authorList>
    </citation>
    <scope>NUCLEOTIDE SEQUENCE [LARGE SCALE GENOMIC DNA]</scope>
    <source>
        <strain evidence="3 4">NCTC10283</strain>
    </source>
</reference>
<evidence type="ECO:0000259" key="2">
    <source>
        <dbReference type="Pfam" id="PF00691"/>
    </source>
</evidence>
<gene>
    <name evidence="3" type="ORF">NCTC10283_01207</name>
</gene>
<accession>A0A376BN34</accession>
<evidence type="ECO:0000256" key="1">
    <source>
        <dbReference type="SAM" id="Phobius"/>
    </source>
</evidence>
<protein>
    <submittedName>
        <fullName evidence="3">Outer membrane protein and related peptidoglycan-associated (Lipo)proteins</fullName>
    </submittedName>
</protein>
<dbReference type="Gene3D" id="3.30.1330.60">
    <property type="entry name" value="OmpA-like domain"/>
    <property type="match status" value="1"/>
</dbReference>
<keyword evidence="4" id="KW-1185">Reference proteome</keyword>
<dbReference type="AlphaFoldDB" id="A0A376BN34"/>
<dbReference type="EMBL" id="UFSO01000002">
    <property type="protein sequence ID" value="SSY71071.1"/>
    <property type="molecule type" value="Genomic_DNA"/>
</dbReference>
<dbReference type="InterPro" id="IPR006665">
    <property type="entry name" value="OmpA-like"/>
</dbReference>
<dbReference type="InterPro" id="IPR036737">
    <property type="entry name" value="OmpA-like_sf"/>
</dbReference>
<keyword evidence="1" id="KW-0472">Membrane</keyword>
<evidence type="ECO:0000313" key="4">
    <source>
        <dbReference type="Proteomes" id="UP000254209"/>
    </source>
</evidence>
<dbReference type="Pfam" id="PF00691">
    <property type="entry name" value="OmpA"/>
    <property type="match status" value="1"/>
</dbReference>
<proteinExistence type="predicted"/>
<name>A0A376BN34_9NEIS</name>